<dbReference type="PANTHER" id="PTHR42718:SF9">
    <property type="entry name" value="MAJOR FACILITATOR SUPERFAMILY MULTIDRUG TRANSPORTER MFSC"/>
    <property type="match status" value="1"/>
</dbReference>
<feature type="transmembrane region" description="Helical" evidence="6">
    <location>
        <begin position="229"/>
        <end position="246"/>
    </location>
</feature>
<feature type="transmembrane region" description="Helical" evidence="6">
    <location>
        <begin position="78"/>
        <end position="95"/>
    </location>
</feature>
<gene>
    <name evidence="8" type="ORF">KIH74_32375</name>
</gene>
<feature type="transmembrane region" description="Helical" evidence="6">
    <location>
        <begin position="136"/>
        <end position="155"/>
    </location>
</feature>
<dbReference type="Pfam" id="PF07690">
    <property type="entry name" value="MFS_1"/>
    <property type="match status" value="1"/>
</dbReference>
<protein>
    <submittedName>
        <fullName evidence="8">MFS transporter</fullName>
    </submittedName>
</protein>
<feature type="transmembrane region" description="Helical" evidence="6">
    <location>
        <begin position="167"/>
        <end position="187"/>
    </location>
</feature>
<feature type="transmembrane region" description="Helical" evidence="6">
    <location>
        <begin position="47"/>
        <end position="66"/>
    </location>
</feature>
<accession>A0ABS5TS95</accession>
<dbReference type="RefSeq" id="WP_214160226.1">
    <property type="nucleotide sequence ID" value="NZ_JAHBAY010000019.1"/>
</dbReference>
<evidence type="ECO:0000256" key="3">
    <source>
        <dbReference type="ARBA" id="ARBA00022692"/>
    </source>
</evidence>
<keyword evidence="5 6" id="KW-0472">Membrane</keyword>
<evidence type="ECO:0000256" key="2">
    <source>
        <dbReference type="ARBA" id="ARBA00022448"/>
    </source>
</evidence>
<keyword evidence="9" id="KW-1185">Reference proteome</keyword>
<evidence type="ECO:0000313" key="9">
    <source>
        <dbReference type="Proteomes" id="UP001197247"/>
    </source>
</evidence>
<keyword evidence="2" id="KW-0813">Transport</keyword>
<feature type="transmembrane region" description="Helical" evidence="6">
    <location>
        <begin position="101"/>
        <end position="124"/>
    </location>
</feature>
<keyword evidence="3 6" id="KW-0812">Transmembrane</keyword>
<evidence type="ECO:0000259" key="7">
    <source>
        <dbReference type="PROSITE" id="PS50850"/>
    </source>
</evidence>
<evidence type="ECO:0000256" key="4">
    <source>
        <dbReference type="ARBA" id="ARBA00022989"/>
    </source>
</evidence>
<evidence type="ECO:0000313" key="8">
    <source>
        <dbReference type="EMBL" id="MBT0773686.1"/>
    </source>
</evidence>
<comment type="caution">
    <text evidence="8">The sequence shown here is derived from an EMBL/GenBank/DDBJ whole genome shotgun (WGS) entry which is preliminary data.</text>
</comment>
<feature type="transmembrane region" description="Helical" evidence="6">
    <location>
        <begin position="299"/>
        <end position="321"/>
    </location>
</feature>
<feature type="transmembrane region" description="Helical" evidence="6">
    <location>
        <begin position="437"/>
        <end position="458"/>
    </location>
</feature>
<organism evidence="8 9">
    <name type="scientific">Kineosporia corallincola</name>
    <dbReference type="NCBI Taxonomy" id="2835133"/>
    <lineage>
        <taxon>Bacteria</taxon>
        <taxon>Bacillati</taxon>
        <taxon>Actinomycetota</taxon>
        <taxon>Actinomycetes</taxon>
        <taxon>Kineosporiales</taxon>
        <taxon>Kineosporiaceae</taxon>
        <taxon>Kineosporia</taxon>
    </lineage>
</organism>
<dbReference type="InterPro" id="IPR020846">
    <property type="entry name" value="MFS_dom"/>
</dbReference>
<reference evidence="8 9" key="1">
    <citation type="submission" date="2021-05" db="EMBL/GenBank/DDBJ databases">
        <title>Kineosporia and Streptomyces sp. nov. two new marine actinobacteria isolated from Coral.</title>
        <authorList>
            <person name="Buangrab K."/>
            <person name="Sutthacheep M."/>
            <person name="Yeemin T."/>
            <person name="Harunari E."/>
            <person name="Igarashi Y."/>
            <person name="Kanchanasin P."/>
            <person name="Tanasupawat S."/>
            <person name="Phongsopitanun W."/>
        </authorList>
    </citation>
    <scope>NUCLEOTIDE SEQUENCE [LARGE SCALE GENOMIC DNA]</scope>
    <source>
        <strain evidence="8 9">J2-2</strain>
    </source>
</reference>
<evidence type="ECO:0000256" key="5">
    <source>
        <dbReference type="ARBA" id="ARBA00023136"/>
    </source>
</evidence>
<dbReference type="PROSITE" id="PS50850">
    <property type="entry name" value="MFS"/>
    <property type="match status" value="1"/>
</dbReference>
<dbReference type="Gene3D" id="1.20.1250.20">
    <property type="entry name" value="MFS general substrate transporter like domains"/>
    <property type="match status" value="1"/>
</dbReference>
<sequence length="511" mass="52640">MLDDRSLRGRLLVPVLTFVGLLLALISSLGAPLIPTIAADYGVSLSTAQWALTITLMVGGISAPVIGRLADGPHRLRVLLVAIGVLVAGNVLAALPSGIFAWFIVGRAMQGLGLALLPLAMGVARDHLSPERARPALALLSVTSVVGLGLGYPFTGIIAEHFGYRTGYWVGAALCLLALVLAAAVVPVSSHRRPSSFDLPGLVLMAVGLAALLLAISKGEDWGWGDARILGLAGTAVVVLAVWIVYELRVTNPLVDLRQMGHRTVLSADLTALLAGTGLYMLLSMVIRFVQTPTSTSYGLGASVVVAGLALLPMSAASYLVSRLVPGLTHRLGAARVLPLGALLFAASLAFFALERGHLWQIFVIMGITGAGTGCLFAVMPRMIVTVVPAEQTSSALALNQVLRSIGYSIGSATGATILAAHTAAGQTLPEGGGYSFGAWVAVALCLVAALAAALLPVRETAVPVHHLPQDEEELLIEESTDAAIGGVVGFEPAPDTLHGDGSETSGRASA</sequence>
<dbReference type="PANTHER" id="PTHR42718">
    <property type="entry name" value="MAJOR FACILITATOR SUPERFAMILY MULTIDRUG TRANSPORTER MFSC"/>
    <property type="match status" value="1"/>
</dbReference>
<evidence type="ECO:0000256" key="1">
    <source>
        <dbReference type="ARBA" id="ARBA00004651"/>
    </source>
</evidence>
<keyword evidence="4 6" id="KW-1133">Transmembrane helix</keyword>
<dbReference type="SUPFAM" id="SSF103473">
    <property type="entry name" value="MFS general substrate transporter"/>
    <property type="match status" value="1"/>
</dbReference>
<feature type="transmembrane region" description="Helical" evidence="6">
    <location>
        <begin position="12"/>
        <end position="35"/>
    </location>
</feature>
<feature type="transmembrane region" description="Helical" evidence="6">
    <location>
        <begin position="360"/>
        <end position="385"/>
    </location>
</feature>
<comment type="subcellular location">
    <subcellularLocation>
        <location evidence="1">Cell membrane</location>
        <topology evidence="1">Multi-pass membrane protein</topology>
    </subcellularLocation>
</comment>
<feature type="transmembrane region" description="Helical" evidence="6">
    <location>
        <begin position="199"/>
        <end position="217"/>
    </location>
</feature>
<name>A0ABS5TS95_9ACTN</name>
<dbReference type="Gene3D" id="1.20.1720.10">
    <property type="entry name" value="Multidrug resistance protein D"/>
    <property type="match status" value="1"/>
</dbReference>
<feature type="transmembrane region" description="Helical" evidence="6">
    <location>
        <begin position="333"/>
        <end position="354"/>
    </location>
</feature>
<evidence type="ECO:0000256" key="6">
    <source>
        <dbReference type="SAM" id="Phobius"/>
    </source>
</evidence>
<feature type="transmembrane region" description="Helical" evidence="6">
    <location>
        <begin position="266"/>
        <end position="287"/>
    </location>
</feature>
<dbReference type="Proteomes" id="UP001197247">
    <property type="component" value="Unassembled WGS sequence"/>
</dbReference>
<feature type="domain" description="Major facilitator superfamily (MFS) profile" evidence="7">
    <location>
        <begin position="12"/>
        <end position="462"/>
    </location>
</feature>
<dbReference type="EMBL" id="JAHBAY010000019">
    <property type="protein sequence ID" value="MBT0773686.1"/>
    <property type="molecule type" value="Genomic_DNA"/>
</dbReference>
<dbReference type="InterPro" id="IPR036259">
    <property type="entry name" value="MFS_trans_sf"/>
</dbReference>
<dbReference type="InterPro" id="IPR011701">
    <property type="entry name" value="MFS"/>
</dbReference>
<feature type="transmembrane region" description="Helical" evidence="6">
    <location>
        <begin position="406"/>
        <end position="425"/>
    </location>
</feature>
<proteinExistence type="predicted"/>